<evidence type="ECO:0000313" key="2">
    <source>
        <dbReference type="Proteomes" id="UP000600080"/>
    </source>
</evidence>
<proteinExistence type="predicted"/>
<sequence>MPVTKPKATRVIAWKRNGAPRRLDVPAQHLSKTVELLRTIDGPQAAELVEEFSRGLRIACFWSSPRRAPFTDRPAWGPCGRVVDHPSQRCAEHTWPPADGAVDPTPDRCVATLDQELDEHHWVKDSQGLRCPYECREGSDRCHHHDPRPEELCSFPQLDQDGAPCPVPEAIYPCRTHQRERGQALATALVDLVLATTCRQCAATASDTCVTRSGRPVDPHKVRLVDAQATDEGKDLAEKIEFYGASHRFAI</sequence>
<comment type="caution">
    <text evidence="1">The sequence shown here is derived from an EMBL/GenBank/DDBJ whole genome shotgun (WGS) entry which is preliminary data.</text>
</comment>
<name>A0ABQ2K1L5_9ACTN</name>
<dbReference type="Proteomes" id="UP000600080">
    <property type="component" value="Unassembled WGS sequence"/>
</dbReference>
<reference evidence="2" key="1">
    <citation type="journal article" date="2019" name="Int. J. Syst. Evol. Microbiol.">
        <title>The Global Catalogue of Microorganisms (GCM) 10K type strain sequencing project: providing services to taxonomists for standard genome sequencing and annotation.</title>
        <authorList>
            <consortium name="The Broad Institute Genomics Platform"/>
            <consortium name="The Broad Institute Genome Sequencing Center for Infectious Disease"/>
            <person name="Wu L."/>
            <person name="Ma J."/>
        </authorList>
    </citation>
    <scope>NUCLEOTIDE SEQUENCE [LARGE SCALE GENOMIC DNA]</scope>
    <source>
        <strain evidence="2">CGMCC 4.7323</strain>
    </source>
</reference>
<dbReference type="EMBL" id="BMND01000059">
    <property type="protein sequence ID" value="GGN64175.1"/>
    <property type="molecule type" value="Genomic_DNA"/>
</dbReference>
<keyword evidence="2" id="KW-1185">Reference proteome</keyword>
<protein>
    <submittedName>
        <fullName evidence="1">Uncharacterized protein</fullName>
    </submittedName>
</protein>
<gene>
    <name evidence="1" type="ORF">GCM10012285_65980</name>
</gene>
<accession>A0ABQ2K1L5</accession>
<evidence type="ECO:0000313" key="1">
    <source>
        <dbReference type="EMBL" id="GGN64175.1"/>
    </source>
</evidence>
<organism evidence="1 2">
    <name type="scientific">Streptomyces kronopolitis</name>
    <dbReference type="NCBI Taxonomy" id="1612435"/>
    <lineage>
        <taxon>Bacteria</taxon>
        <taxon>Bacillati</taxon>
        <taxon>Actinomycetota</taxon>
        <taxon>Actinomycetes</taxon>
        <taxon>Kitasatosporales</taxon>
        <taxon>Streptomycetaceae</taxon>
        <taxon>Streptomyces</taxon>
    </lineage>
</organism>